<dbReference type="Gene3D" id="2.40.330.10">
    <property type="entry name" value="DNA-binding pseudobarrel domain"/>
    <property type="match status" value="3"/>
</dbReference>
<dbReference type="SMART" id="SM01019">
    <property type="entry name" value="B3"/>
    <property type="match status" value="3"/>
</dbReference>
<dbReference type="AlphaFoldDB" id="A0A565B681"/>
<evidence type="ECO:0000259" key="7">
    <source>
        <dbReference type="PROSITE" id="PS50863"/>
    </source>
</evidence>
<feature type="domain" description="TF-B3" evidence="7">
    <location>
        <begin position="120"/>
        <end position="216"/>
    </location>
</feature>
<keyword evidence="6" id="KW-0539">Nucleus</keyword>
<dbReference type="PANTHER" id="PTHR31674:SF62">
    <property type="entry name" value="B3 DOMAIN-CONTAINING PROTEIN REM14-RELATED"/>
    <property type="match status" value="1"/>
</dbReference>
<feature type="domain" description="TF-B3" evidence="7">
    <location>
        <begin position="225"/>
        <end position="323"/>
    </location>
</feature>
<dbReference type="FunFam" id="2.40.330.10:FF:000009">
    <property type="entry name" value="Transcriptional factor B3 family protein"/>
    <property type="match status" value="1"/>
</dbReference>
<dbReference type="GO" id="GO:0005634">
    <property type="term" value="C:nucleus"/>
    <property type="evidence" value="ECO:0007669"/>
    <property type="project" value="UniProtKB-SubCell"/>
</dbReference>
<proteinExistence type="predicted"/>
<comment type="caution">
    <text evidence="8">The sequence shown here is derived from an EMBL/GenBank/DDBJ whole genome shotgun (WGS) entry which is preliminary data.</text>
</comment>
<dbReference type="OrthoDB" id="1109907at2759"/>
<dbReference type="GO" id="GO:0003677">
    <property type="term" value="F:DNA binding"/>
    <property type="evidence" value="ECO:0007669"/>
    <property type="project" value="UniProtKB-KW"/>
</dbReference>
<sequence>MENGSTSSPRTPLFFQPLLPGFHSHIHLAGTKVEGSAVVKLRSDASDMIWEVKMDGRRLTQGWQKFVTGHNLQVGDIVVFRHDGDLLFHVTPFGPIGTDSDSEKCQHTREAGSSSDHSCFLVARVTASNLIHDLLLLPMDFSRSNGLMNRKCEIILLNEYGKPWRLLLGNYKSRGRVYIKSGWKSFCCANRRRANDLLTFKLVQTGTTPVIQLCSSSFATSQYRLLTLSLTTYTLQTRKLCLPATFLKANGIEKARKITLVDRYGVKRTTSLKPEDKYGRMRLGKEWIEFCEVNGVKTGDSFKLELIYEEEDTATHLLKFCSKV</sequence>
<dbReference type="InterPro" id="IPR015300">
    <property type="entry name" value="DNA-bd_pseudobarrel_sf"/>
</dbReference>
<evidence type="ECO:0000256" key="1">
    <source>
        <dbReference type="ARBA" id="ARBA00004123"/>
    </source>
</evidence>
<dbReference type="SUPFAM" id="SSF101936">
    <property type="entry name" value="DNA-binding pseudobarrel domain"/>
    <property type="match status" value="3"/>
</dbReference>
<dbReference type="EMBL" id="CABITT030000003">
    <property type="protein sequence ID" value="VVA97186.1"/>
    <property type="molecule type" value="Genomic_DNA"/>
</dbReference>
<gene>
    <name evidence="8" type="ORF">ANE_LOCUS7631</name>
</gene>
<feature type="domain" description="TF-B3" evidence="7">
    <location>
        <begin position="39"/>
        <end position="96"/>
    </location>
</feature>
<evidence type="ECO:0000256" key="4">
    <source>
        <dbReference type="ARBA" id="ARBA00023125"/>
    </source>
</evidence>
<evidence type="ECO:0000256" key="6">
    <source>
        <dbReference type="ARBA" id="ARBA00023242"/>
    </source>
</evidence>
<evidence type="ECO:0000256" key="2">
    <source>
        <dbReference type="ARBA" id="ARBA00022737"/>
    </source>
</evidence>
<protein>
    <recommendedName>
        <fullName evidence="7">TF-B3 domain-containing protein</fullName>
    </recommendedName>
</protein>
<keyword evidence="2" id="KW-0677">Repeat</keyword>
<dbReference type="InterPro" id="IPR003340">
    <property type="entry name" value="B3_DNA-bd"/>
</dbReference>
<keyword evidence="5" id="KW-0804">Transcription</keyword>
<evidence type="ECO:0000256" key="5">
    <source>
        <dbReference type="ARBA" id="ARBA00023163"/>
    </source>
</evidence>
<keyword evidence="4" id="KW-0238">DNA-binding</keyword>
<organism evidence="8 9">
    <name type="scientific">Arabis nemorensis</name>
    <dbReference type="NCBI Taxonomy" id="586526"/>
    <lineage>
        <taxon>Eukaryota</taxon>
        <taxon>Viridiplantae</taxon>
        <taxon>Streptophyta</taxon>
        <taxon>Embryophyta</taxon>
        <taxon>Tracheophyta</taxon>
        <taxon>Spermatophyta</taxon>
        <taxon>Magnoliopsida</taxon>
        <taxon>eudicotyledons</taxon>
        <taxon>Gunneridae</taxon>
        <taxon>Pentapetalae</taxon>
        <taxon>rosids</taxon>
        <taxon>malvids</taxon>
        <taxon>Brassicales</taxon>
        <taxon>Brassicaceae</taxon>
        <taxon>Arabideae</taxon>
        <taxon>Arabis</taxon>
    </lineage>
</organism>
<dbReference type="Proteomes" id="UP000489600">
    <property type="component" value="Unassembled WGS sequence"/>
</dbReference>
<reference evidence="8" key="1">
    <citation type="submission" date="2019-07" db="EMBL/GenBank/DDBJ databases">
        <authorList>
            <person name="Dittberner H."/>
        </authorList>
    </citation>
    <scope>NUCLEOTIDE SEQUENCE [LARGE SCALE GENOMIC DNA]</scope>
</reference>
<keyword evidence="9" id="KW-1185">Reference proteome</keyword>
<evidence type="ECO:0000313" key="9">
    <source>
        <dbReference type="Proteomes" id="UP000489600"/>
    </source>
</evidence>
<keyword evidence="3" id="KW-0805">Transcription regulation</keyword>
<dbReference type="CDD" id="cd10017">
    <property type="entry name" value="B3_DNA"/>
    <property type="match status" value="3"/>
</dbReference>
<name>A0A565B681_9BRAS</name>
<dbReference type="PANTHER" id="PTHR31674">
    <property type="entry name" value="B3 DOMAIN-CONTAINING PROTEIN REM-LIKE 3-RELATED"/>
    <property type="match status" value="1"/>
</dbReference>
<accession>A0A565B681</accession>
<evidence type="ECO:0000313" key="8">
    <source>
        <dbReference type="EMBL" id="VVA97186.1"/>
    </source>
</evidence>
<comment type="subcellular location">
    <subcellularLocation>
        <location evidence="1">Nucleus</location>
    </subcellularLocation>
</comment>
<dbReference type="Pfam" id="PF02362">
    <property type="entry name" value="B3"/>
    <property type="match status" value="3"/>
</dbReference>
<dbReference type="PROSITE" id="PS50863">
    <property type="entry name" value="B3"/>
    <property type="match status" value="3"/>
</dbReference>
<dbReference type="InterPro" id="IPR039218">
    <property type="entry name" value="REM_fam"/>
</dbReference>
<evidence type="ECO:0000256" key="3">
    <source>
        <dbReference type="ARBA" id="ARBA00023015"/>
    </source>
</evidence>